<organism evidence="1 2">
    <name type="scientific">Chitinophaga oryziterrae</name>
    <dbReference type="NCBI Taxonomy" id="1031224"/>
    <lineage>
        <taxon>Bacteria</taxon>
        <taxon>Pseudomonadati</taxon>
        <taxon>Bacteroidota</taxon>
        <taxon>Chitinophagia</taxon>
        <taxon>Chitinophagales</taxon>
        <taxon>Chitinophagaceae</taxon>
        <taxon>Chitinophaga</taxon>
    </lineage>
</organism>
<dbReference type="RefSeq" id="WP_157299632.1">
    <property type="nucleotide sequence ID" value="NZ_BAAAZB010000010.1"/>
</dbReference>
<dbReference type="OrthoDB" id="665648at2"/>
<gene>
    <name evidence="1" type="ORF">GO495_10500</name>
</gene>
<accession>A0A6N8J8T2</accession>
<keyword evidence="2" id="KW-1185">Reference proteome</keyword>
<evidence type="ECO:0000313" key="1">
    <source>
        <dbReference type="EMBL" id="MVT41011.1"/>
    </source>
</evidence>
<dbReference type="EMBL" id="WRXO01000002">
    <property type="protein sequence ID" value="MVT41011.1"/>
    <property type="molecule type" value="Genomic_DNA"/>
</dbReference>
<reference evidence="1 2" key="1">
    <citation type="submission" date="2019-12" db="EMBL/GenBank/DDBJ databases">
        <title>The draft genomic sequence of strain Chitinophaga oryziterrae JCM 16595.</title>
        <authorList>
            <person name="Zhang X."/>
        </authorList>
    </citation>
    <scope>NUCLEOTIDE SEQUENCE [LARGE SCALE GENOMIC DNA]</scope>
    <source>
        <strain evidence="1 2">JCM 16595</strain>
    </source>
</reference>
<name>A0A6N8J8T2_9BACT</name>
<proteinExistence type="predicted"/>
<dbReference type="Proteomes" id="UP000468388">
    <property type="component" value="Unassembled WGS sequence"/>
</dbReference>
<evidence type="ECO:0000313" key="2">
    <source>
        <dbReference type="Proteomes" id="UP000468388"/>
    </source>
</evidence>
<comment type="caution">
    <text evidence="1">The sequence shown here is derived from an EMBL/GenBank/DDBJ whole genome shotgun (WGS) entry which is preliminary data.</text>
</comment>
<sequence>MSSYKVGDGMQQIKMAVDISTFGLAASRAIALKPGTGDPLKAVAHSENASGDIPQQGIGPAIALAEYTITVMTKIDLLGDDAARKRASTQVSARYIFDDGAEGHKEFSDPIIEISDDCRTVILYKDIELKS</sequence>
<protein>
    <submittedName>
        <fullName evidence="1">Uncharacterized protein</fullName>
    </submittedName>
</protein>
<dbReference type="AlphaFoldDB" id="A0A6N8J8T2"/>